<organism evidence="1 2">
    <name type="scientific">Heracleum sosnowskyi</name>
    <dbReference type="NCBI Taxonomy" id="360622"/>
    <lineage>
        <taxon>Eukaryota</taxon>
        <taxon>Viridiplantae</taxon>
        <taxon>Streptophyta</taxon>
        <taxon>Embryophyta</taxon>
        <taxon>Tracheophyta</taxon>
        <taxon>Spermatophyta</taxon>
        <taxon>Magnoliopsida</taxon>
        <taxon>eudicotyledons</taxon>
        <taxon>Gunneridae</taxon>
        <taxon>Pentapetalae</taxon>
        <taxon>asterids</taxon>
        <taxon>campanulids</taxon>
        <taxon>Apiales</taxon>
        <taxon>Apiaceae</taxon>
        <taxon>Apioideae</taxon>
        <taxon>apioid superclade</taxon>
        <taxon>Tordylieae</taxon>
        <taxon>Tordyliinae</taxon>
        <taxon>Heracleum</taxon>
    </lineage>
</organism>
<dbReference type="EMBL" id="JAUIZM010000001">
    <property type="protein sequence ID" value="KAK1401456.1"/>
    <property type="molecule type" value="Genomic_DNA"/>
</dbReference>
<name>A0AAD8JF40_9APIA</name>
<proteinExistence type="predicted"/>
<keyword evidence="2" id="KW-1185">Reference proteome</keyword>
<dbReference type="Proteomes" id="UP001237642">
    <property type="component" value="Unassembled WGS sequence"/>
</dbReference>
<evidence type="ECO:0000313" key="1">
    <source>
        <dbReference type="EMBL" id="KAK1401456.1"/>
    </source>
</evidence>
<reference evidence="1" key="2">
    <citation type="submission" date="2023-05" db="EMBL/GenBank/DDBJ databases">
        <authorList>
            <person name="Schelkunov M.I."/>
        </authorList>
    </citation>
    <scope>NUCLEOTIDE SEQUENCE</scope>
    <source>
        <strain evidence="1">Hsosn_3</strain>
        <tissue evidence="1">Leaf</tissue>
    </source>
</reference>
<sequence length="222" mass="25638">MFSKVRVFKEEDLIVPIIVCIECFGISMQAWVEENLKAFTSHLGEWLSWEFESNEDLRIFNPRVLIQTIINDKIEEEFNIMVKDSSLLSDDISERCDNTTHSEDNNDREGMVIVSSQNTIYKNLKSLKMGIRRGRPRKHPKPFVNPIDLRLGRKRFNGKIKYLGLFVFKFRGLEQINEVNHDEAHVEVTAIIDTALAVGLEVSNDRLDSIKKLETELGNEAI</sequence>
<comment type="caution">
    <text evidence="1">The sequence shown here is derived from an EMBL/GenBank/DDBJ whole genome shotgun (WGS) entry which is preliminary data.</text>
</comment>
<evidence type="ECO:0000313" key="2">
    <source>
        <dbReference type="Proteomes" id="UP001237642"/>
    </source>
</evidence>
<dbReference type="AlphaFoldDB" id="A0AAD8JF40"/>
<protein>
    <submittedName>
        <fullName evidence="1">Uncharacterized protein</fullName>
    </submittedName>
</protein>
<accession>A0AAD8JF40</accession>
<reference evidence="1" key="1">
    <citation type="submission" date="2023-02" db="EMBL/GenBank/DDBJ databases">
        <title>Genome of toxic invasive species Heracleum sosnowskyi carries increased number of genes despite the absence of recent whole-genome duplications.</title>
        <authorList>
            <person name="Schelkunov M."/>
            <person name="Shtratnikova V."/>
            <person name="Makarenko M."/>
            <person name="Klepikova A."/>
            <person name="Omelchenko D."/>
            <person name="Novikova G."/>
            <person name="Obukhova E."/>
            <person name="Bogdanov V."/>
            <person name="Penin A."/>
            <person name="Logacheva M."/>
        </authorList>
    </citation>
    <scope>NUCLEOTIDE SEQUENCE</scope>
    <source>
        <strain evidence="1">Hsosn_3</strain>
        <tissue evidence="1">Leaf</tissue>
    </source>
</reference>
<gene>
    <name evidence="1" type="ORF">POM88_001061</name>
</gene>